<feature type="transmembrane region" description="Helical" evidence="1">
    <location>
        <begin position="59"/>
        <end position="82"/>
    </location>
</feature>
<proteinExistence type="predicted"/>
<protein>
    <submittedName>
        <fullName evidence="2">Uncharacterized protein</fullName>
    </submittedName>
</protein>
<organism evidence="2 3">
    <name type="scientific">Datura stramonium</name>
    <name type="common">Jimsonweed</name>
    <name type="synonym">Common thornapple</name>
    <dbReference type="NCBI Taxonomy" id="4076"/>
    <lineage>
        <taxon>Eukaryota</taxon>
        <taxon>Viridiplantae</taxon>
        <taxon>Streptophyta</taxon>
        <taxon>Embryophyta</taxon>
        <taxon>Tracheophyta</taxon>
        <taxon>Spermatophyta</taxon>
        <taxon>Magnoliopsida</taxon>
        <taxon>eudicotyledons</taxon>
        <taxon>Gunneridae</taxon>
        <taxon>Pentapetalae</taxon>
        <taxon>asterids</taxon>
        <taxon>lamiids</taxon>
        <taxon>Solanales</taxon>
        <taxon>Solanaceae</taxon>
        <taxon>Solanoideae</taxon>
        <taxon>Datureae</taxon>
        <taxon>Datura</taxon>
    </lineage>
</organism>
<keyword evidence="1" id="KW-1133">Transmembrane helix</keyword>
<keyword evidence="1" id="KW-0472">Membrane</keyword>
<name>A0ABS8RJR1_DATST</name>
<sequence>WIRLVCVGGHAVGVEQPLELDFWIPNTRECFPELRVELRVDRRRVEDDPRDGQSVRLMIYFRVFIFVLIGGVILLFGSSYMSQVLTVRFIEVPEVELSSNEYVVVSSTLFGDIFHDFVYILGRWGPVVGIMYAPIRSGTRCSHLPRVGM</sequence>
<dbReference type="Proteomes" id="UP000823775">
    <property type="component" value="Unassembled WGS sequence"/>
</dbReference>
<feature type="non-terminal residue" evidence="2">
    <location>
        <position position="1"/>
    </location>
</feature>
<dbReference type="EMBL" id="JACEIK010000022">
    <property type="protein sequence ID" value="MCD7446848.1"/>
    <property type="molecule type" value="Genomic_DNA"/>
</dbReference>
<reference evidence="2 3" key="1">
    <citation type="journal article" date="2021" name="BMC Genomics">
        <title>Datura genome reveals duplications of psychoactive alkaloid biosynthetic genes and high mutation rate following tissue culture.</title>
        <authorList>
            <person name="Rajewski A."/>
            <person name="Carter-House D."/>
            <person name="Stajich J."/>
            <person name="Litt A."/>
        </authorList>
    </citation>
    <scope>NUCLEOTIDE SEQUENCE [LARGE SCALE GENOMIC DNA]</scope>
    <source>
        <strain evidence="2">AR-01</strain>
    </source>
</reference>
<evidence type="ECO:0000256" key="1">
    <source>
        <dbReference type="SAM" id="Phobius"/>
    </source>
</evidence>
<accession>A0ABS8RJR1</accession>
<gene>
    <name evidence="2" type="ORF">HAX54_017910</name>
</gene>
<evidence type="ECO:0000313" key="2">
    <source>
        <dbReference type="EMBL" id="MCD7446848.1"/>
    </source>
</evidence>
<comment type="caution">
    <text evidence="2">The sequence shown here is derived from an EMBL/GenBank/DDBJ whole genome shotgun (WGS) entry which is preliminary data.</text>
</comment>
<keyword evidence="1" id="KW-0812">Transmembrane</keyword>
<keyword evidence="3" id="KW-1185">Reference proteome</keyword>
<evidence type="ECO:0000313" key="3">
    <source>
        <dbReference type="Proteomes" id="UP000823775"/>
    </source>
</evidence>